<comment type="caution">
    <text evidence="2">The sequence shown here is derived from an EMBL/GenBank/DDBJ whole genome shotgun (WGS) entry which is preliminary data.</text>
</comment>
<name>A0A1J8PTR9_9AGAM</name>
<organism evidence="2 3">
    <name type="scientific">Rhizopogon vesiculosus</name>
    <dbReference type="NCBI Taxonomy" id="180088"/>
    <lineage>
        <taxon>Eukaryota</taxon>
        <taxon>Fungi</taxon>
        <taxon>Dikarya</taxon>
        <taxon>Basidiomycota</taxon>
        <taxon>Agaricomycotina</taxon>
        <taxon>Agaricomycetes</taxon>
        <taxon>Agaricomycetidae</taxon>
        <taxon>Boletales</taxon>
        <taxon>Suillineae</taxon>
        <taxon>Rhizopogonaceae</taxon>
        <taxon>Rhizopogon</taxon>
    </lineage>
</organism>
<dbReference type="AlphaFoldDB" id="A0A1J8PTR9"/>
<feature type="compositionally biased region" description="Acidic residues" evidence="1">
    <location>
        <begin position="1"/>
        <end position="22"/>
    </location>
</feature>
<dbReference type="Proteomes" id="UP000183567">
    <property type="component" value="Unassembled WGS sequence"/>
</dbReference>
<evidence type="ECO:0000313" key="2">
    <source>
        <dbReference type="EMBL" id="OJA12285.1"/>
    </source>
</evidence>
<proteinExistence type="predicted"/>
<feature type="region of interest" description="Disordered" evidence="1">
    <location>
        <begin position="1"/>
        <end position="24"/>
    </location>
</feature>
<reference evidence="2 3" key="1">
    <citation type="submission" date="2016-03" db="EMBL/GenBank/DDBJ databases">
        <title>Comparative genomics of the ectomycorrhizal sister species Rhizopogon vinicolor and Rhizopogon vesiculosus (Basidiomycota: Boletales) reveals a divergence of the mating type B locus.</title>
        <authorList>
            <person name="Mujic A.B."/>
            <person name="Kuo A."/>
            <person name="Tritt A."/>
            <person name="Lipzen A."/>
            <person name="Chen C."/>
            <person name="Johnson J."/>
            <person name="Sharma A."/>
            <person name="Barry K."/>
            <person name="Grigoriev I.V."/>
            <person name="Spatafora J.W."/>
        </authorList>
    </citation>
    <scope>NUCLEOTIDE SEQUENCE [LARGE SCALE GENOMIC DNA]</scope>
    <source>
        <strain evidence="2 3">AM-OR11-056</strain>
    </source>
</reference>
<dbReference type="EMBL" id="LVVM01004724">
    <property type="protein sequence ID" value="OJA12285.1"/>
    <property type="molecule type" value="Genomic_DNA"/>
</dbReference>
<protein>
    <submittedName>
        <fullName evidence="2">Uncharacterized protein</fullName>
    </submittedName>
</protein>
<keyword evidence="3" id="KW-1185">Reference proteome</keyword>
<sequence length="33" mass="3805">MPDVEMSDDENATQFEDEDEDSSTIHLLILMHP</sequence>
<feature type="non-terminal residue" evidence="2">
    <location>
        <position position="33"/>
    </location>
</feature>
<gene>
    <name evidence="2" type="ORF">AZE42_13978</name>
</gene>
<evidence type="ECO:0000313" key="3">
    <source>
        <dbReference type="Proteomes" id="UP000183567"/>
    </source>
</evidence>
<evidence type="ECO:0000256" key="1">
    <source>
        <dbReference type="SAM" id="MobiDB-lite"/>
    </source>
</evidence>
<accession>A0A1J8PTR9</accession>